<dbReference type="SMART" id="SM00332">
    <property type="entry name" value="PP2Cc"/>
    <property type="match status" value="1"/>
</dbReference>
<organism evidence="2 3">
    <name type="scientific">Starmerella bacillaris</name>
    <name type="common">Yeast</name>
    <name type="synonym">Candida zemplinina</name>
    <dbReference type="NCBI Taxonomy" id="1247836"/>
    <lineage>
        <taxon>Eukaryota</taxon>
        <taxon>Fungi</taxon>
        <taxon>Dikarya</taxon>
        <taxon>Ascomycota</taxon>
        <taxon>Saccharomycotina</taxon>
        <taxon>Dipodascomycetes</taxon>
        <taxon>Dipodascales</taxon>
        <taxon>Trichomonascaceae</taxon>
        <taxon>Starmerella</taxon>
    </lineage>
</organism>
<dbReference type="InterPro" id="IPR036457">
    <property type="entry name" value="PPM-type-like_dom_sf"/>
</dbReference>
<dbReference type="InterPro" id="IPR015655">
    <property type="entry name" value="PP2C"/>
</dbReference>
<accession>A0AAV5RK54</accession>
<dbReference type="CDD" id="cd00143">
    <property type="entry name" value="PP2Cc"/>
    <property type="match status" value="1"/>
</dbReference>
<name>A0AAV5RK54_STABA</name>
<dbReference type="AlphaFoldDB" id="A0AAV5RK54"/>
<sequence length="286" mass="31930">MGITSIACSHAQKLKSRGEDRYSTQILENGVFYAGIYDGHNGSEAATLCAQMMPEIINAEYRSQKPTINILRNAFLKCDRNVTGNSGTTASVVLLCKNYLVVAHVGDSRVVICHKGNAVNITEDHHIEWEPERDRIKEAERLLGISLICGQRVDGLMLTRSIGDHNLSNVILAYPVVHELFINDDDDFIIMASDGFWDVCSGSEATQLIKARNLSDEREIAEMLVFYASGEYKKRGIKADDISCVIINLHKKTDMIHFSEDSSGWSFESMMKSDSATIRQLHDIIL</sequence>
<proteinExistence type="predicted"/>
<dbReference type="PANTHER" id="PTHR47992">
    <property type="entry name" value="PROTEIN PHOSPHATASE"/>
    <property type="match status" value="1"/>
</dbReference>
<evidence type="ECO:0000259" key="1">
    <source>
        <dbReference type="PROSITE" id="PS51746"/>
    </source>
</evidence>
<feature type="domain" description="PPM-type phosphatase" evidence="1">
    <location>
        <begin position="5"/>
        <end position="249"/>
    </location>
</feature>
<dbReference type="GO" id="GO:0004722">
    <property type="term" value="F:protein serine/threonine phosphatase activity"/>
    <property type="evidence" value="ECO:0007669"/>
    <property type="project" value="InterPro"/>
</dbReference>
<gene>
    <name evidence="2" type="ORF">DASB73_023900</name>
</gene>
<dbReference type="Gene3D" id="3.60.40.10">
    <property type="entry name" value="PPM-type phosphatase domain"/>
    <property type="match status" value="1"/>
</dbReference>
<dbReference type="Pfam" id="PF00481">
    <property type="entry name" value="PP2C"/>
    <property type="match status" value="1"/>
</dbReference>
<dbReference type="SUPFAM" id="SSF81606">
    <property type="entry name" value="PP2C-like"/>
    <property type="match status" value="1"/>
</dbReference>
<protein>
    <recommendedName>
        <fullName evidence="1">PPM-type phosphatase domain-containing protein</fullName>
    </recommendedName>
</protein>
<comment type="caution">
    <text evidence="2">The sequence shown here is derived from an EMBL/GenBank/DDBJ whole genome shotgun (WGS) entry which is preliminary data.</text>
</comment>
<dbReference type="InterPro" id="IPR001932">
    <property type="entry name" value="PPM-type_phosphatase-like_dom"/>
</dbReference>
<keyword evidence="3" id="KW-1185">Reference proteome</keyword>
<dbReference type="EMBL" id="BTGC01000005">
    <property type="protein sequence ID" value="GMM51432.1"/>
    <property type="molecule type" value="Genomic_DNA"/>
</dbReference>
<evidence type="ECO:0000313" key="3">
    <source>
        <dbReference type="Proteomes" id="UP001362899"/>
    </source>
</evidence>
<evidence type="ECO:0000313" key="2">
    <source>
        <dbReference type="EMBL" id="GMM51432.1"/>
    </source>
</evidence>
<reference evidence="2 3" key="1">
    <citation type="journal article" date="2023" name="Elife">
        <title>Identification of key yeast species and microbe-microbe interactions impacting larval growth of Drosophila in the wild.</title>
        <authorList>
            <person name="Mure A."/>
            <person name="Sugiura Y."/>
            <person name="Maeda R."/>
            <person name="Honda K."/>
            <person name="Sakurai N."/>
            <person name="Takahashi Y."/>
            <person name="Watada M."/>
            <person name="Katoh T."/>
            <person name="Gotoh A."/>
            <person name="Gotoh Y."/>
            <person name="Taniguchi I."/>
            <person name="Nakamura K."/>
            <person name="Hayashi T."/>
            <person name="Katayama T."/>
            <person name="Uemura T."/>
            <person name="Hattori Y."/>
        </authorList>
    </citation>
    <scope>NUCLEOTIDE SEQUENCE [LARGE SCALE GENOMIC DNA]</scope>
    <source>
        <strain evidence="2 3">SB-73</strain>
    </source>
</reference>
<dbReference type="PROSITE" id="PS51746">
    <property type="entry name" value="PPM_2"/>
    <property type="match status" value="1"/>
</dbReference>
<dbReference type="Proteomes" id="UP001362899">
    <property type="component" value="Unassembled WGS sequence"/>
</dbReference>